<sequence length="290" mass="29807">MNILKAASVLLLALIAFCPFAASADVAIPALTARVTDTTGTLTSEQRSTLEQTLEAFEEKKGSQISVLIVPTTQPETIEQYSIRVVEQWKLGRQRVDDGVLLIVAKNDRTLRIEVGYGLEGALNDATSSRIINEIIVPKFRQGDFYGGITAGVGRIMDVINGEPLPPPDKRADSDSGQVRGYLPILFVLTMVAGGVLRAVLGRLAGSFVTGGAIAVVAWLLSGTLFVAIIAGAIALAFTLLGGGLGAYVGGRAIGGLGGGRSSRTTFRGGGGGFGGGGGGFGGGGASGRW</sequence>
<organism evidence="5 6">
    <name type="scientific">Pararobbsia alpina</name>
    <dbReference type="NCBI Taxonomy" id="621374"/>
    <lineage>
        <taxon>Bacteria</taxon>
        <taxon>Pseudomonadati</taxon>
        <taxon>Pseudomonadota</taxon>
        <taxon>Betaproteobacteria</taxon>
        <taxon>Burkholderiales</taxon>
        <taxon>Burkholderiaceae</taxon>
        <taxon>Pararobbsia</taxon>
    </lineage>
</organism>
<keyword evidence="6" id="KW-1185">Reference proteome</keyword>
<dbReference type="PANTHER" id="PTHR30373:SF2">
    <property type="entry name" value="UPF0603 PROTEIN YGCG"/>
    <property type="match status" value="1"/>
</dbReference>
<evidence type="ECO:0000256" key="2">
    <source>
        <dbReference type="SAM" id="Phobius"/>
    </source>
</evidence>
<evidence type="ECO:0000256" key="1">
    <source>
        <dbReference type="SAM" id="MobiDB-lite"/>
    </source>
</evidence>
<dbReference type="EMBL" id="CADIKM010000018">
    <property type="protein sequence ID" value="CAB3793717.1"/>
    <property type="molecule type" value="Genomic_DNA"/>
</dbReference>
<feature type="transmembrane region" description="Helical" evidence="2">
    <location>
        <begin position="213"/>
        <end position="238"/>
    </location>
</feature>
<dbReference type="Proteomes" id="UP000494115">
    <property type="component" value="Unassembled WGS sequence"/>
</dbReference>
<keyword evidence="3" id="KW-0732">Signal</keyword>
<gene>
    <name evidence="5" type="ORF">LMG28138_03570</name>
</gene>
<evidence type="ECO:0000256" key="3">
    <source>
        <dbReference type="SAM" id="SignalP"/>
    </source>
</evidence>
<feature type="chain" id="PRO_5029014651" description="TPM domain-containing protein" evidence="3">
    <location>
        <begin position="25"/>
        <end position="290"/>
    </location>
</feature>
<dbReference type="PANTHER" id="PTHR30373">
    <property type="entry name" value="UPF0603 PROTEIN YGCG"/>
    <property type="match status" value="1"/>
</dbReference>
<name>A0A6S7BJS9_9BURK</name>
<reference evidence="5 6" key="1">
    <citation type="submission" date="2020-04" db="EMBL/GenBank/DDBJ databases">
        <authorList>
            <person name="De Canck E."/>
        </authorList>
    </citation>
    <scope>NUCLEOTIDE SEQUENCE [LARGE SCALE GENOMIC DNA]</scope>
    <source>
        <strain evidence="5 6">LMG 28138</strain>
    </source>
</reference>
<feature type="region of interest" description="Disordered" evidence="1">
    <location>
        <begin position="268"/>
        <end position="290"/>
    </location>
</feature>
<accession>A0A6S7BJS9</accession>
<feature type="signal peptide" evidence="3">
    <location>
        <begin position="1"/>
        <end position="24"/>
    </location>
</feature>
<keyword evidence="2" id="KW-0812">Transmembrane</keyword>
<dbReference type="RefSeq" id="WP_175106091.1">
    <property type="nucleotide sequence ID" value="NZ_CADIKM010000018.1"/>
</dbReference>
<dbReference type="InterPro" id="IPR007621">
    <property type="entry name" value="TPM_dom"/>
</dbReference>
<dbReference type="Gene3D" id="3.10.310.50">
    <property type="match status" value="1"/>
</dbReference>
<keyword evidence="2" id="KW-0472">Membrane</keyword>
<dbReference type="AlphaFoldDB" id="A0A6S7BJS9"/>
<feature type="transmembrane region" description="Helical" evidence="2">
    <location>
        <begin position="181"/>
        <end position="201"/>
    </location>
</feature>
<keyword evidence="2" id="KW-1133">Transmembrane helix</keyword>
<feature type="domain" description="TPM" evidence="4">
    <location>
        <begin position="35"/>
        <end position="158"/>
    </location>
</feature>
<dbReference type="Pfam" id="PF04536">
    <property type="entry name" value="TPM_phosphatase"/>
    <property type="match status" value="1"/>
</dbReference>
<evidence type="ECO:0000313" key="6">
    <source>
        <dbReference type="Proteomes" id="UP000494115"/>
    </source>
</evidence>
<evidence type="ECO:0000259" key="4">
    <source>
        <dbReference type="Pfam" id="PF04536"/>
    </source>
</evidence>
<protein>
    <recommendedName>
        <fullName evidence="4">TPM domain-containing protein</fullName>
    </recommendedName>
</protein>
<proteinExistence type="predicted"/>
<evidence type="ECO:0000313" key="5">
    <source>
        <dbReference type="EMBL" id="CAB3793717.1"/>
    </source>
</evidence>